<name>A0A0F9DKI8_9ZZZZ</name>
<organism evidence="1">
    <name type="scientific">marine sediment metagenome</name>
    <dbReference type="NCBI Taxonomy" id="412755"/>
    <lineage>
        <taxon>unclassified sequences</taxon>
        <taxon>metagenomes</taxon>
        <taxon>ecological metagenomes</taxon>
    </lineage>
</organism>
<reference evidence="1" key="1">
    <citation type="journal article" date="2015" name="Nature">
        <title>Complex archaea that bridge the gap between prokaryotes and eukaryotes.</title>
        <authorList>
            <person name="Spang A."/>
            <person name="Saw J.H."/>
            <person name="Jorgensen S.L."/>
            <person name="Zaremba-Niedzwiedzka K."/>
            <person name="Martijn J."/>
            <person name="Lind A.E."/>
            <person name="van Eijk R."/>
            <person name="Schleper C."/>
            <person name="Guy L."/>
            <person name="Ettema T.J."/>
        </authorList>
    </citation>
    <scope>NUCLEOTIDE SEQUENCE</scope>
</reference>
<dbReference type="AlphaFoldDB" id="A0A0F9DKI8"/>
<feature type="non-terminal residue" evidence="1">
    <location>
        <position position="395"/>
    </location>
</feature>
<comment type="caution">
    <text evidence="1">The sequence shown here is derived from an EMBL/GenBank/DDBJ whole genome shotgun (WGS) entry which is preliminary data.</text>
</comment>
<gene>
    <name evidence="1" type="ORF">LCGC14_2534800</name>
</gene>
<proteinExistence type="predicted"/>
<dbReference type="EMBL" id="LAZR01041217">
    <property type="protein sequence ID" value="KKL12533.1"/>
    <property type="molecule type" value="Genomic_DNA"/>
</dbReference>
<protein>
    <submittedName>
        <fullName evidence="1">Uncharacterized protein</fullName>
    </submittedName>
</protein>
<sequence>MPVPTRTKIYPIFAPSGLALNVPAPFLDPRASPDCQNTRFYDGIVEKRTGYPSTVYANGTITGVPIKLFTYTKEDGTDYEILATTSNIIQRTTGDWADVKTSLTNTVTSRVTMCTMHKAGSFYLCYGSKQTAPRKWDGTTDEAISETTTYKPKIMLPYQFRLLMFNLYQGATDYPITFRYCVANDFEDWDGTGSGSRNMVQGMGSQIMNAVPIKDYVGVYKDKSISVLSYVGGSNIFATAVHIDGIGLLAQDAIINLGTSHIFLASDYNIYEWNGGWELIPIGNAVRKYIKDNLYVTNKLRCFAVPNYERTEAHFFIPIGTDAYPTRFLTYNWTDKTWALNTVASCSGGGNIYNTGVEKSMIALSAGTVHNYDYSSLNDGSTAINSYFTTPDITI</sequence>
<evidence type="ECO:0000313" key="1">
    <source>
        <dbReference type="EMBL" id="KKL12533.1"/>
    </source>
</evidence>
<accession>A0A0F9DKI8</accession>